<evidence type="ECO:0000256" key="6">
    <source>
        <dbReference type="ARBA" id="ARBA00023027"/>
    </source>
</evidence>
<dbReference type="InterPro" id="IPR032837">
    <property type="entry name" value="G1PDH"/>
</dbReference>
<dbReference type="GO" id="GO:0046872">
    <property type="term" value="F:metal ion binding"/>
    <property type="evidence" value="ECO:0007669"/>
    <property type="project" value="UniProtKB-KW"/>
</dbReference>
<dbReference type="GO" id="GO:0016614">
    <property type="term" value="F:oxidoreductase activity, acting on CH-OH group of donors"/>
    <property type="evidence" value="ECO:0007669"/>
    <property type="project" value="InterPro"/>
</dbReference>
<keyword evidence="6" id="KW-0520">NAD</keyword>
<dbReference type="SUPFAM" id="SSF56796">
    <property type="entry name" value="Dehydroquinate synthase-like"/>
    <property type="match status" value="1"/>
</dbReference>
<dbReference type="Gene3D" id="1.20.1090.10">
    <property type="entry name" value="Dehydroquinate synthase-like - alpha domain"/>
    <property type="match status" value="1"/>
</dbReference>
<reference evidence="10 11" key="1">
    <citation type="journal article" date="2009" name="Biosci. Biotechnol. Biochem.">
        <title>WeGAS: a web-based microbial genome annotation system.</title>
        <authorList>
            <person name="Lee D."/>
            <person name="Seo H."/>
            <person name="Park C."/>
            <person name="Park K."/>
        </authorList>
    </citation>
    <scope>NUCLEOTIDE SEQUENCE [LARGE SCALE GENOMIC DNA]</scope>
    <source>
        <strain evidence="11">ATCC 49049 / DSM 4359 / NBRC 107923 / NS-E</strain>
    </source>
</reference>
<keyword evidence="7" id="KW-0443">Lipid metabolism</keyword>
<proteinExistence type="predicted"/>
<keyword evidence="2" id="KW-0444">Lipid biosynthesis</keyword>
<dbReference type="KEGG" id="tna:CTN_0399"/>
<dbReference type="eggNOG" id="COG0371">
    <property type="taxonomic scope" value="Bacteria"/>
</dbReference>
<evidence type="ECO:0000256" key="9">
    <source>
        <dbReference type="ARBA" id="ARBA00023264"/>
    </source>
</evidence>
<dbReference type="PANTHER" id="PTHR43616:SF5">
    <property type="entry name" value="GLYCEROL DEHYDROGENASE 1"/>
    <property type="match status" value="1"/>
</dbReference>
<dbReference type="EMBL" id="CP000916">
    <property type="protein sequence ID" value="ACM22575.1"/>
    <property type="molecule type" value="Genomic_DNA"/>
</dbReference>
<evidence type="ECO:0000256" key="3">
    <source>
        <dbReference type="ARBA" id="ARBA00022723"/>
    </source>
</evidence>
<accession>B9KC29</accession>
<dbReference type="HOGENOM" id="CLU_038362_1_0_0"/>
<evidence type="ECO:0000256" key="4">
    <source>
        <dbReference type="ARBA" id="ARBA00022857"/>
    </source>
</evidence>
<dbReference type="CDD" id="cd08175">
    <property type="entry name" value="G1PDH"/>
    <property type="match status" value="1"/>
</dbReference>
<evidence type="ECO:0000256" key="8">
    <source>
        <dbReference type="ARBA" id="ARBA00023209"/>
    </source>
</evidence>
<dbReference type="Pfam" id="PF13685">
    <property type="entry name" value="Fe-ADH_2"/>
    <property type="match status" value="1"/>
</dbReference>
<dbReference type="Proteomes" id="UP000000445">
    <property type="component" value="Chromosome"/>
</dbReference>
<evidence type="ECO:0000256" key="2">
    <source>
        <dbReference type="ARBA" id="ARBA00022516"/>
    </source>
</evidence>
<sequence length="403" mass="46043">MKDILGKTFECTCGRIHEVPDIEIVESSIKSAPDIFPEAFFIADLNTASLVNLPERRSFVFAEKRPLTTVENVNRVIEESGDFPEIVSIGSGSLTDIARYAAYLSGKQFSCVPTAPSVDAYTSTVAPVLVDGVKKTFKAIPPRKILIDIDILRNAPIDLLRAGVGDIIAKVPARMDWILSHITNNEYICDFVWDDIKDLLKEVLLRSEDILKREKIAVRTLMNAQLVSGLNMVIMGSSRPASGAEHMVSHLIEMFHEERGELPPFHGLTVMIGVFVSMKAYEVLMEEKNLPVEDFPIDERRKELLELFDEKKVMEFLKTYEGKRFQRVDLEKIRKALEDIYSEFLPLLKKALETIDVTSMIRKYRREFLSKIVRLSNTIRDRFTILDVFDEMKLLKSFSREIF</sequence>
<dbReference type="Gene3D" id="3.40.50.1970">
    <property type="match status" value="1"/>
</dbReference>
<gene>
    <name evidence="10" type="ordered locus">CTN_0399</name>
</gene>
<dbReference type="GO" id="GO:0005829">
    <property type="term" value="C:cytosol"/>
    <property type="evidence" value="ECO:0007669"/>
    <property type="project" value="TreeGrafter"/>
</dbReference>
<keyword evidence="1" id="KW-0963">Cytoplasm</keyword>
<protein>
    <submittedName>
        <fullName evidence="10">AraM protein</fullName>
    </submittedName>
</protein>
<dbReference type="AlphaFoldDB" id="B9KC29"/>
<dbReference type="GO" id="GO:0008654">
    <property type="term" value="P:phospholipid biosynthetic process"/>
    <property type="evidence" value="ECO:0007669"/>
    <property type="project" value="UniProtKB-KW"/>
</dbReference>
<dbReference type="PANTHER" id="PTHR43616">
    <property type="entry name" value="GLYCEROL DEHYDROGENASE"/>
    <property type="match status" value="1"/>
</dbReference>
<keyword evidence="5" id="KW-0560">Oxidoreductase</keyword>
<evidence type="ECO:0000313" key="10">
    <source>
        <dbReference type="EMBL" id="ACM22575.1"/>
    </source>
</evidence>
<keyword evidence="8" id="KW-0594">Phospholipid biosynthesis</keyword>
<evidence type="ECO:0000313" key="11">
    <source>
        <dbReference type="Proteomes" id="UP000000445"/>
    </source>
</evidence>
<name>B9KC29_THENN</name>
<dbReference type="InterPro" id="IPR016205">
    <property type="entry name" value="Glycerol_DH"/>
</dbReference>
<keyword evidence="4" id="KW-0521">NADP</keyword>
<dbReference type="RefSeq" id="WP_015918894.1">
    <property type="nucleotide sequence ID" value="NC_011978.1"/>
</dbReference>
<organism evidence="10 11">
    <name type="scientific">Thermotoga neapolitana (strain ATCC 49049 / DSM 4359 / NBRC 107923 / NS-E)</name>
    <dbReference type="NCBI Taxonomy" id="309803"/>
    <lineage>
        <taxon>Bacteria</taxon>
        <taxon>Thermotogati</taxon>
        <taxon>Thermotogota</taxon>
        <taxon>Thermotogae</taxon>
        <taxon>Thermotogales</taxon>
        <taxon>Thermotogaceae</taxon>
        <taxon>Thermotoga</taxon>
    </lineage>
</organism>
<keyword evidence="3" id="KW-0479">Metal-binding</keyword>
<dbReference type="STRING" id="309803.CTN_0399"/>
<evidence type="ECO:0000256" key="1">
    <source>
        <dbReference type="ARBA" id="ARBA00022490"/>
    </source>
</evidence>
<keyword evidence="11" id="KW-1185">Reference proteome</keyword>
<evidence type="ECO:0000256" key="7">
    <source>
        <dbReference type="ARBA" id="ARBA00023098"/>
    </source>
</evidence>
<keyword evidence="9" id="KW-1208">Phospholipid metabolism</keyword>
<evidence type="ECO:0000256" key="5">
    <source>
        <dbReference type="ARBA" id="ARBA00023002"/>
    </source>
</evidence>